<evidence type="ECO:0000256" key="1">
    <source>
        <dbReference type="SAM" id="Phobius"/>
    </source>
</evidence>
<dbReference type="Proteomes" id="UP000002497">
    <property type="component" value="Unassembled WGS sequence"/>
</dbReference>
<dbReference type="EMBL" id="GL636491">
    <property type="protein sequence ID" value="EFW18794.1"/>
    <property type="molecule type" value="Genomic_DNA"/>
</dbReference>
<organism evidence="3">
    <name type="scientific">Coccidioides posadasii (strain RMSCC 757 / Silveira)</name>
    <name type="common">Valley fever fungus</name>
    <dbReference type="NCBI Taxonomy" id="443226"/>
    <lineage>
        <taxon>Eukaryota</taxon>
        <taxon>Fungi</taxon>
        <taxon>Dikarya</taxon>
        <taxon>Ascomycota</taxon>
        <taxon>Pezizomycotina</taxon>
        <taxon>Eurotiomycetes</taxon>
        <taxon>Eurotiomycetidae</taxon>
        <taxon>Onygenales</taxon>
        <taxon>Onygenaceae</taxon>
        <taxon>Coccidioides</taxon>
    </lineage>
</organism>
<evidence type="ECO:0000313" key="2">
    <source>
        <dbReference type="EMBL" id="EFW18794.1"/>
    </source>
</evidence>
<proteinExistence type="predicted"/>
<keyword evidence="1" id="KW-0472">Membrane</keyword>
<evidence type="ECO:0000313" key="3">
    <source>
        <dbReference type="Proteomes" id="UP000002497"/>
    </source>
</evidence>
<keyword evidence="1" id="KW-1133">Transmembrane helix</keyword>
<sequence>MCSECEVGVVRLEPGKYTRFMSDQVVNAQLDFLVISVPEDAFNIQSQSSRHLAVISIPILVISVATLAIYFYRTVDCSRFLVKEATRQVVHLRFCCAREKR</sequence>
<gene>
    <name evidence="2" type="ORF">CPSG_04340</name>
</gene>
<dbReference type="VEuPathDB" id="FungiDB:CPSG_04340"/>
<reference evidence="3" key="2">
    <citation type="submission" date="2010-03" db="EMBL/GenBank/DDBJ databases">
        <title>The genome sequence of Coccidioides posadasii strain Silveira.</title>
        <authorList>
            <consortium name="The Broad Institute Genome Sequencing Center for Infectious Disease"/>
            <person name="Neafsey D."/>
            <person name="Orbach M."/>
            <person name="Henn M.R."/>
            <person name="Cole G.T."/>
            <person name="Galgiani J."/>
            <person name="Gardner M.J."/>
            <person name="Kirkland T.N."/>
            <person name="Taylor J.W."/>
            <person name="Young S.K."/>
            <person name="Zeng Q."/>
            <person name="Koehrsen M."/>
            <person name="Alvarado L."/>
            <person name="Berlin A."/>
            <person name="Borenstein D."/>
            <person name="Chapman S.B."/>
            <person name="Chen Z."/>
            <person name="Engels R."/>
            <person name="Freedman E."/>
            <person name="Gellesch M."/>
            <person name="Goldberg J."/>
            <person name="Griggs A."/>
            <person name="Gujja S."/>
            <person name="Heilman E."/>
            <person name="Heiman D."/>
            <person name="Howarth C."/>
            <person name="Jen D."/>
            <person name="Larson L."/>
            <person name="Mehta T."/>
            <person name="Neiman D."/>
            <person name="Park D."/>
            <person name="Pearson M."/>
            <person name="Richards J."/>
            <person name="Roberts A."/>
            <person name="Saif S."/>
            <person name="Shea T."/>
            <person name="Shenoy N."/>
            <person name="Sisk P."/>
            <person name="Stolte C."/>
            <person name="Sykes S."/>
            <person name="Walk T."/>
            <person name="White J."/>
            <person name="Yandava C."/>
            <person name="Haas B."/>
            <person name="Nusbaum C."/>
            <person name="Birren B."/>
        </authorList>
    </citation>
    <scope>NUCLEOTIDE SEQUENCE [LARGE SCALE GENOMIC DNA]</scope>
    <source>
        <strain evidence="3">RMSCC 757 / Silveira</strain>
    </source>
</reference>
<feature type="transmembrane region" description="Helical" evidence="1">
    <location>
        <begin position="52"/>
        <end position="72"/>
    </location>
</feature>
<keyword evidence="3" id="KW-1185">Reference proteome</keyword>
<dbReference type="AlphaFoldDB" id="E9D401"/>
<name>E9D401_COCPS</name>
<reference evidence="3" key="1">
    <citation type="journal article" date="2010" name="Genome Res.">
        <title>Population genomic sequencing of Coccidioides fungi reveals recent hybridization and transposon control.</title>
        <authorList>
            <person name="Neafsey D.E."/>
            <person name="Barker B.M."/>
            <person name="Sharpton T.J."/>
            <person name="Stajich J.E."/>
            <person name="Park D.J."/>
            <person name="Whiston E."/>
            <person name="Hung C.-Y."/>
            <person name="McMahan C."/>
            <person name="White J."/>
            <person name="Sykes S."/>
            <person name="Heiman D."/>
            <person name="Young S."/>
            <person name="Zeng Q."/>
            <person name="Abouelleil A."/>
            <person name="Aftuck L."/>
            <person name="Bessette D."/>
            <person name="Brown A."/>
            <person name="FitzGerald M."/>
            <person name="Lui A."/>
            <person name="Macdonald J.P."/>
            <person name="Priest M."/>
            <person name="Orbach M.J."/>
            <person name="Galgiani J.N."/>
            <person name="Kirkland T.N."/>
            <person name="Cole G.T."/>
            <person name="Birren B.W."/>
            <person name="Henn M.R."/>
            <person name="Taylor J.W."/>
            <person name="Rounsley S.D."/>
        </authorList>
    </citation>
    <scope>NUCLEOTIDE SEQUENCE [LARGE SCALE GENOMIC DNA]</scope>
    <source>
        <strain evidence="3">RMSCC 757 / Silveira</strain>
    </source>
</reference>
<dbReference type="HOGENOM" id="CLU_2291459_0_0_1"/>
<keyword evidence="1" id="KW-0812">Transmembrane</keyword>
<dbReference type="OrthoDB" id="4252872at2759"/>
<protein>
    <submittedName>
        <fullName evidence="2">Uncharacterized protein</fullName>
    </submittedName>
</protein>
<accession>E9D401</accession>